<dbReference type="Gene3D" id="3.30.565.10">
    <property type="entry name" value="Histidine kinase-like ATPase, C-terminal domain"/>
    <property type="match status" value="1"/>
</dbReference>
<gene>
    <name evidence="13" type="ORF">BVG16_16715</name>
</gene>
<dbReference type="PANTHER" id="PTHR24421">
    <property type="entry name" value="NITRATE/NITRITE SENSOR PROTEIN NARX-RELATED"/>
    <property type="match status" value="1"/>
</dbReference>
<evidence type="ECO:0000259" key="12">
    <source>
        <dbReference type="Pfam" id="PF07730"/>
    </source>
</evidence>
<evidence type="ECO:0000256" key="7">
    <source>
        <dbReference type="ARBA" id="ARBA00022840"/>
    </source>
</evidence>
<keyword evidence="3" id="KW-0597">Phosphoprotein</keyword>
<evidence type="ECO:0000256" key="1">
    <source>
        <dbReference type="ARBA" id="ARBA00000085"/>
    </source>
</evidence>
<dbReference type="RefSeq" id="WP_078499820.1">
    <property type="nucleotide sequence ID" value="NZ_MSZX01000006.1"/>
</dbReference>
<dbReference type="InterPro" id="IPR011712">
    <property type="entry name" value="Sig_transdc_His_kin_sub3_dim/P"/>
</dbReference>
<evidence type="ECO:0000256" key="3">
    <source>
        <dbReference type="ARBA" id="ARBA00022553"/>
    </source>
</evidence>
<comment type="caution">
    <text evidence="13">The sequence shown here is derived from an EMBL/GenBank/DDBJ whole genome shotgun (WGS) entry which is preliminary data.</text>
</comment>
<evidence type="ECO:0000256" key="5">
    <source>
        <dbReference type="ARBA" id="ARBA00022741"/>
    </source>
</evidence>
<keyword evidence="7" id="KW-0067">ATP-binding</keyword>
<feature type="domain" description="Signal transduction histidine kinase subgroup 3 dimerisation and phosphoacceptor" evidence="12">
    <location>
        <begin position="80"/>
        <end position="143"/>
    </location>
</feature>
<evidence type="ECO:0000256" key="2">
    <source>
        <dbReference type="ARBA" id="ARBA00012438"/>
    </source>
</evidence>
<keyword evidence="14" id="KW-1185">Reference proteome</keyword>
<keyword evidence="4" id="KW-0808">Transferase</keyword>
<dbReference type="GO" id="GO:0016020">
    <property type="term" value="C:membrane"/>
    <property type="evidence" value="ECO:0007669"/>
    <property type="project" value="InterPro"/>
</dbReference>
<evidence type="ECO:0000259" key="11">
    <source>
        <dbReference type="Pfam" id="PF02518"/>
    </source>
</evidence>
<dbReference type="STRING" id="1324314.BVG16_16715"/>
<evidence type="ECO:0000313" key="13">
    <source>
        <dbReference type="EMBL" id="OPA76803.1"/>
    </source>
</evidence>
<keyword evidence="8" id="KW-0902">Two-component regulatory system</keyword>
<dbReference type="PANTHER" id="PTHR24421:SF10">
    <property type="entry name" value="NITRATE_NITRITE SENSOR PROTEIN NARQ"/>
    <property type="match status" value="1"/>
</dbReference>
<dbReference type="EMBL" id="MSZX01000006">
    <property type="protein sequence ID" value="OPA76803.1"/>
    <property type="molecule type" value="Genomic_DNA"/>
</dbReference>
<dbReference type="SUPFAM" id="SSF55874">
    <property type="entry name" value="ATPase domain of HSP90 chaperone/DNA topoisomerase II/histidine kinase"/>
    <property type="match status" value="1"/>
</dbReference>
<keyword evidence="10" id="KW-0812">Transmembrane</keyword>
<dbReference type="InterPro" id="IPR036890">
    <property type="entry name" value="HATPase_C_sf"/>
</dbReference>
<feature type="domain" description="Histidine kinase/HSP90-like ATPase" evidence="11">
    <location>
        <begin position="187"/>
        <end position="269"/>
    </location>
</feature>
<dbReference type="InterPro" id="IPR050482">
    <property type="entry name" value="Sensor_HK_TwoCompSys"/>
</dbReference>
<dbReference type="Gene3D" id="1.20.5.1930">
    <property type="match status" value="1"/>
</dbReference>
<evidence type="ECO:0000256" key="10">
    <source>
        <dbReference type="SAM" id="Phobius"/>
    </source>
</evidence>
<dbReference type="AlphaFoldDB" id="A0A1T2XB17"/>
<evidence type="ECO:0000256" key="6">
    <source>
        <dbReference type="ARBA" id="ARBA00022777"/>
    </source>
</evidence>
<dbReference type="OrthoDB" id="773385at2"/>
<sequence>MSYKWIKRLILWIPTITIGLWEYARHTVLLPYISMNLGNVLAAVIIFIITITILRHLFARLEDVQEKLNEERSLKAALQEREKLAQELHDGISQSLFMLSVKLDQLEMAKDEEDRIEKVDKLREKVRYVYDDVRQAISNLRTDPEPSDMPWSQSLLMMMEEFKHDSGIELHLDWQLSEDPLTAKEKIELFACLREALVNVQKHAQASDVWITGVSTADGFHCVVKDNGRGFTSDPFQVKGRFGLQMMKDRAASMGWVLDLTREEKYTIVNIRKGRKDVI</sequence>
<comment type="catalytic activity">
    <reaction evidence="1">
        <text>ATP + protein L-histidine = ADP + protein N-phospho-L-histidine.</text>
        <dbReference type="EC" id="2.7.13.3"/>
    </reaction>
</comment>
<dbReference type="Proteomes" id="UP000190188">
    <property type="component" value="Unassembled WGS sequence"/>
</dbReference>
<dbReference type="GO" id="GO:0046983">
    <property type="term" value="F:protein dimerization activity"/>
    <property type="evidence" value="ECO:0007669"/>
    <property type="project" value="InterPro"/>
</dbReference>
<dbReference type="GO" id="GO:0005524">
    <property type="term" value="F:ATP binding"/>
    <property type="evidence" value="ECO:0007669"/>
    <property type="project" value="UniProtKB-KW"/>
</dbReference>
<organism evidence="13 14">
    <name type="scientific">Paenibacillus selenitireducens</name>
    <dbReference type="NCBI Taxonomy" id="1324314"/>
    <lineage>
        <taxon>Bacteria</taxon>
        <taxon>Bacillati</taxon>
        <taxon>Bacillota</taxon>
        <taxon>Bacilli</taxon>
        <taxon>Bacillales</taxon>
        <taxon>Paenibacillaceae</taxon>
        <taxon>Paenibacillus</taxon>
    </lineage>
</organism>
<dbReference type="Pfam" id="PF07730">
    <property type="entry name" value="HisKA_3"/>
    <property type="match status" value="1"/>
</dbReference>
<proteinExistence type="predicted"/>
<protein>
    <recommendedName>
        <fullName evidence="2">histidine kinase</fullName>
        <ecNumber evidence="2">2.7.13.3</ecNumber>
    </recommendedName>
</protein>
<dbReference type="EC" id="2.7.13.3" evidence="2"/>
<feature type="coiled-coil region" evidence="9">
    <location>
        <begin position="54"/>
        <end position="87"/>
    </location>
</feature>
<evidence type="ECO:0000313" key="14">
    <source>
        <dbReference type="Proteomes" id="UP000190188"/>
    </source>
</evidence>
<feature type="transmembrane region" description="Helical" evidence="10">
    <location>
        <begin position="40"/>
        <end position="58"/>
    </location>
</feature>
<dbReference type="InterPro" id="IPR003594">
    <property type="entry name" value="HATPase_dom"/>
</dbReference>
<name>A0A1T2XB17_9BACL</name>
<dbReference type="CDD" id="cd16917">
    <property type="entry name" value="HATPase_UhpB-NarQ-NarX-like"/>
    <property type="match status" value="1"/>
</dbReference>
<keyword evidence="9" id="KW-0175">Coiled coil</keyword>
<dbReference type="GO" id="GO:0000155">
    <property type="term" value="F:phosphorelay sensor kinase activity"/>
    <property type="evidence" value="ECO:0007669"/>
    <property type="project" value="InterPro"/>
</dbReference>
<keyword evidence="6 13" id="KW-0418">Kinase</keyword>
<evidence type="ECO:0000256" key="9">
    <source>
        <dbReference type="SAM" id="Coils"/>
    </source>
</evidence>
<evidence type="ECO:0000256" key="8">
    <source>
        <dbReference type="ARBA" id="ARBA00023012"/>
    </source>
</evidence>
<keyword evidence="10" id="KW-1133">Transmembrane helix</keyword>
<dbReference type="Pfam" id="PF02518">
    <property type="entry name" value="HATPase_c"/>
    <property type="match status" value="1"/>
</dbReference>
<reference evidence="13 14" key="1">
    <citation type="submission" date="2017-01" db="EMBL/GenBank/DDBJ databases">
        <title>Genome analysis of Paenibacillus selenitrireducens ES3-24.</title>
        <authorList>
            <person name="Xu D."/>
            <person name="Yao R."/>
            <person name="Zheng S."/>
        </authorList>
    </citation>
    <scope>NUCLEOTIDE SEQUENCE [LARGE SCALE GENOMIC DNA]</scope>
    <source>
        <strain evidence="13 14">ES3-24</strain>
    </source>
</reference>
<keyword evidence="5" id="KW-0547">Nucleotide-binding</keyword>
<accession>A0A1T2XB17</accession>
<keyword evidence="10" id="KW-0472">Membrane</keyword>
<evidence type="ECO:0000256" key="4">
    <source>
        <dbReference type="ARBA" id="ARBA00022679"/>
    </source>
</evidence>